<dbReference type="EMBL" id="JABDTM020026850">
    <property type="protein sequence ID" value="KAH0811375.1"/>
    <property type="molecule type" value="Genomic_DNA"/>
</dbReference>
<feature type="domain" description="RRM" evidence="5">
    <location>
        <begin position="31"/>
        <end position="112"/>
    </location>
</feature>
<comment type="caution">
    <text evidence="6">The sequence shown here is derived from an EMBL/GenBank/DDBJ whole genome shotgun (WGS) entry which is preliminary data.</text>
</comment>
<feature type="region of interest" description="Disordered" evidence="3">
    <location>
        <begin position="1175"/>
        <end position="1196"/>
    </location>
</feature>
<feature type="domain" description="RRM" evidence="5">
    <location>
        <begin position="114"/>
        <end position="198"/>
    </location>
</feature>
<dbReference type="Pfam" id="PF00076">
    <property type="entry name" value="RRM_1"/>
    <property type="match status" value="5"/>
</dbReference>
<dbReference type="SMART" id="SM00360">
    <property type="entry name" value="RRM"/>
    <property type="match status" value="8"/>
</dbReference>
<feature type="transmembrane region" description="Helical" evidence="4">
    <location>
        <begin position="1116"/>
        <end position="1139"/>
    </location>
</feature>
<evidence type="ECO:0000256" key="1">
    <source>
        <dbReference type="ARBA" id="ARBA00022884"/>
    </source>
</evidence>
<keyword evidence="1 2" id="KW-0694">RNA-binding</keyword>
<sequence>MNKITYPIIQSNGQRIYNSPAPPRAPLPKGSEIFVGNLPRDLYEDELIPLFSQVGPIYKLRLMMDFSGRTRGFAFVNYYSVAHAKEAILRFNNRRVRSKSRSAYMTVNVSLDNCRLFFGNIPKNKCTEQIETELIRIIDGVVKVIVYAEKTDPKLNRGFAFVEFESHATAAIARRKLLAGVICLWGNYEKFYVDWAEPEPIVDPMVLTQVKILYFKNVPVNWSCDHFRELILTILKNIQIVRIYKRDNYAFVHFYDRIGAEMALKILESVSQFLFFYGKRIEVEWARPANYSKKYRENHAPDNLCTSVPPRLRRLIEKSKRPHGAQRSKNIFDDYCFNKCDMCTPSAMNKLTLWTEHAKNLTKAERLEKLLVGTDYQIIQNNGQRIYSPRASSGIAPPPKGTEVFVGNLPPDVFEDEIIPLFSLKGAIYNVRLMMDFFGRNRGYAFVAYFRVEDAHAAVDFFNNYKMRNKTKIAVSMSVDNRRLFIGNIPRCTTLDEIKELLKKFVEGIVNVILYSEPYNERLNRGFVFVEFGSHRLAAIARRQLAPGNLVVWGQPIFVDWAEPLPVVNPEIMKQVTKLYLSNIPVSVNSDQLKSILYDLIGCTNILKIHKISDFAFIHFTQRKYAEQALRQLTGLVISDKVIGVEWARPIEYSKTHRMGKMPENYCKSVPPTMRRLVQHSINLRNKPKEKRNSSSGTIDSWRRNSELAPRLSNTGSGGTTSWHFYNPAGSTSARLLLSRPTAMASEVSIRAAEELLICDQQRYRVYQINGQKHVKLLDPDQFPEPMSEVFVSNLPRDLSVETLFVFFLRCGKIFEVRLLMDYSGSNRGKCFVRYMRVEASRRAVCCLDNEPITDDHRVAVNLSMDNTQLILKRIPACVPDDWLRAVIWEAMGEGLVNISMKPSRIPFSKYCFCTFVDHQFAMRAHRKVWPFIHLGPVVSISVNWAVPKLLRHKTNLYFTNFPLTVTKQELFDLFAAKINVKTLLEFRFDNAYGVITFINFHSMRHAMTAFANITIGGLRMRFRSEPFLTNPTDPTTLSKEACCGMSSLRLDPVGVKSPELTCQEVRSLSRCRQFASCSANTLPNDLHSRKRRKVMHRWKTLLCGTNLSSSLQLDLLMSLQALMLLFLLGMSSDLLGLLSRISGRKLTRALEDATGEGSPLGSISLSVWGARIPAPSDGEESGEESIVEVDTHKKRTKATELPHLGGGLTEGRRAESGEEVRIPEHTAMLTKQRMFHGDCQNAPRGSYRSLKSIGVATTAALLVTRCGERPPPTTADCQRSAFCTKMITNIKR</sequence>
<dbReference type="InterPro" id="IPR012677">
    <property type="entry name" value="Nucleotide-bd_a/b_plait_sf"/>
</dbReference>
<keyword evidence="4" id="KW-0812">Transmembrane</keyword>
<keyword evidence="7" id="KW-1185">Reference proteome</keyword>
<feature type="domain" description="RRM" evidence="5">
    <location>
        <begin position="788"/>
        <end position="866"/>
    </location>
</feature>
<organism evidence="6 7">
    <name type="scientific">Tenebrio molitor</name>
    <name type="common">Yellow mealworm beetle</name>
    <dbReference type="NCBI Taxonomy" id="7067"/>
    <lineage>
        <taxon>Eukaryota</taxon>
        <taxon>Metazoa</taxon>
        <taxon>Ecdysozoa</taxon>
        <taxon>Arthropoda</taxon>
        <taxon>Hexapoda</taxon>
        <taxon>Insecta</taxon>
        <taxon>Pterygota</taxon>
        <taxon>Neoptera</taxon>
        <taxon>Endopterygota</taxon>
        <taxon>Coleoptera</taxon>
        <taxon>Polyphaga</taxon>
        <taxon>Cucujiformia</taxon>
        <taxon>Tenebrionidae</taxon>
        <taxon>Tenebrio</taxon>
    </lineage>
</organism>
<dbReference type="CDD" id="cd12249">
    <property type="entry name" value="RRM1_hnRNPR_like"/>
    <property type="match status" value="1"/>
</dbReference>
<feature type="region of interest" description="Disordered" evidence="3">
    <location>
        <begin position="682"/>
        <end position="716"/>
    </location>
</feature>
<dbReference type="SUPFAM" id="SSF54928">
    <property type="entry name" value="RNA-binding domain, RBD"/>
    <property type="match status" value="5"/>
</dbReference>
<evidence type="ECO:0000256" key="4">
    <source>
        <dbReference type="SAM" id="Phobius"/>
    </source>
</evidence>
<feature type="compositionally biased region" description="Acidic residues" evidence="3">
    <location>
        <begin position="1178"/>
        <end position="1188"/>
    </location>
</feature>
<evidence type="ECO:0000256" key="3">
    <source>
        <dbReference type="SAM" id="MobiDB-lite"/>
    </source>
</evidence>
<evidence type="ECO:0000313" key="6">
    <source>
        <dbReference type="EMBL" id="KAH0811375.1"/>
    </source>
</evidence>
<feature type="domain" description="RRM" evidence="5">
    <location>
        <begin position="402"/>
        <end position="480"/>
    </location>
</feature>
<proteinExistence type="predicted"/>
<dbReference type="InterPro" id="IPR000504">
    <property type="entry name" value="RRM_dom"/>
</dbReference>
<evidence type="ECO:0000313" key="7">
    <source>
        <dbReference type="Proteomes" id="UP000719412"/>
    </source>
</evidence>
<protein>
    <recommendedName>
        <fullName evidence="5">RRM domain-containing protein</fullName>
    </recommendedName>
</protein>
<dbReference type="PANTHER" id="PTHR21245">
    <property type="entry name" value="HETEROGENEOUS NUCLEAR RIBONUCLEOPROTEIN"/>
    <property type="match status" value="1"/>
</dbReference>
<gene>
    <name evidence="6" type="ORF">GEV33_011418</name>
</gene>
<dbReference type="GO" id="GO:0003723">
    <property type="term" value="F:RNA binding"/>
    <property type="evidence" value="ECO:0007669"/>
    <property type="project" value="UniProtKB-UniRule"/>
</dbReference>
<evidence type="ECO:0000259" key="5">
    <source>
        <dbReference type="PROSITE" id="PS50102"/>
    </source>
</evidence>
<reference evidence="6" key="1">
    <citation type="journal article" date="2020" name="J Insects Food Feed">
        <title>The yellow mealworm (Tenebrio molitor) genome: a resource for the emerging insects as food and feed industry.</title>
        <authorList>
            <person name="Eriksson T."/>
            <person name="Andere A."/>
            <person name="Kelstrup H."/>
            <person name="Emery V."/>
            <person name="Picard C."/>
        </authorList>
    </citation>
    <scope>NUCLEOTIDE SEQUENCE</scope>
    <source>
        <strain evidence="6">Stoneville</strain>
        <tissue evidence="6">Whole head</tissue>
    </source>
</reference>
<keyword evidence="4" id="KW-1133">Transmembrane helix</keyword>
<dbReference type="InterPro" id="IPR035979">
    <property type="entry name" value="RBD_domain_sf"/>
</dbReference>
<keyword evidence="4" id="KW-0472">Membrane</keyword>
<dbReference type="CDD" id="cd00590">
    <property type="entry name" value="RRM_SF"/>
    <property type="match status" value="1"/>
</dbReference>
<dbReference type="Gene3D" id="3.30.70.330">
    <property type="match status" value="8"/>
</dbReference>
<feature type="domain" description="RRM" evidence="5">
    <location>
        <begin position="211"/>
        <end position="288"/>
    </location>
</feature>
<dbReference type="Proteomes" id="UP000719412">
    <property type="component" value="Unassembled WGS sequence"/>
</dbReference>
<reference evidence="6" key="2">
    <citation type="submission" date="2021-08" db="EMBL/GenBank/DDBJ databases">
        <authorList>
            <person name="Eriksson T."/>
        </authorList>
    </citation>
    <scope>NUCLEOTIDE SEQUENCE</scope>
    <source>
        <strain evidence="6">Stoneville</strain>
        <tissue evidence="6">Whole head</tissue>
    </source>
</reference>
<name>A0A8J6H412_TENMO</name>
<feature type="domain" description="RRM" evidence="5">
    <location>
        <begin position="482"/>
        <end position="564"/>
    </location>
</feature>
<evidence type="ECO:0000256" key="2">
    <source>
        <dbReference type="PROSITE-ProRule" id="PRU00176"/>
    </source>
</evidence>
<dbReference type="PROSITE" id="PS50102">
    <property type="entry name" value="RRM"/>
    <property type="match status" value="7"/>
</dbReference>
<dbReference type="FunFam" id="3.30.70.330:FF:000022">
    <property type="entry name" value="APOBEC1 complementation factor isoform X1"/>
    <property type="match status" value="2"/>
</dbReference>
<accession>A0A8J6H412</accession>
<feature type="domain" description="RRM" evidence="5">
    <location>
        <begin position="577"/>
        <end position="650"/>
    </location>
</feature>